<evidence type="ECO:0000256" key="6">
    <source>
        <dbReference type="SAM" id="MobiDB-lite"/>
    </source>
</evidence>
<keyword evidence="2" id="KW-0597">Phosphoprotein</keyword>
<keyword evidence="1" id="KW-0596">Phosphopantetheine</keyword>
<dbReference type="Gene3D" id="3.40.47.10">
    <property type="match status" value="2"/>
</dbReference>
<dbReference type="eggNOG" id="COG0764">
    <property type="taxonomic scope" value="Bacteria"/>
</dbReference>
<keyword evidence="4" id="KW-0456">Lyase</keyword>
<evidence type="ECO:0000259" key="7">
    <source>
        <dbReference type="PROSITE" id="PS52004"/>
    </source>
</evidence>
<dbReference type="InterPro" id="IPR020841">
    <property type="entry name" value="PKS_Beta-ketoAc_synthase_dom"/>
</dbReference>
<feature type="region of interest" description="Disordered" evidence="6">
    <location>
        <begin position="1415"/>
        <end position="1485"/>
    </location>
</feature>
<dbReference type="InterPro" id="IPR014030">
    <property type="entry name" value="Ketoacyl_synth_N"/>
</dbReference>
<dbReference type="Pfam" id="PF07977">
    <property type="entry name" value="FabA"/>
    <property type="match status" value="3"/>
</dbReference>
<dbReference type="InterPro" id="IPR029069">
    <property type="entry name" value="HotDog_dom_sf"/>
</dbReference>
<dbReference type="Proteomes" id="UP000014977">
    <property type="component" value="Unassembled WGS sequence"/>
</dbReference>
<feature type="domain" description="Ketosynthase family 3 (KS3)" evidence="7">
    <location>
        <begin position="474"/>
        <end position="926"/>
    </location>
</feature>
<evidence type="ECO:0000256" key="1">
    <source>
        <dbReference type="ARBA" id="ARBA00022450"/>
    </source>
</evidence>
<dbReference type="Pfam" id="PF00109">
    <property type="entry name" value="ketoacyl-synt"/>
    <property type="match status" value="2"/>
</dbReference>
<dbReference type="SUPFAM" id="SSF54637">
    <property type="entry name" value="Thioesterase/thiol ester dehydrase-isomerase"/>
    <property type="match status" value="4"/>
</dbReference>
<dbReference type="SUPFAM" id="SSF53901">
    <property type="entry name" value="Thiolase-like"/>
    <property type="match status" value="3"/>
</dbReference>
<dbReference type="InterPro" id="IPR016039">
    <property type="entry name" value="Thiolase-like"/>
</dbReference>
<evidence type="ECO:0000313" key="8">
    <source>
        <dbReference type="EMBL" id="EPR44912.1"/>
    </source>
</evidence>
<dbReference type="InterPro" id="IPR018201">
    <property type="entry name" value="Ketoacyl_synth_AS"/>
</dbReference>
<evidence type="ECO:0000256" key="5">
    <source>
        <dbReference type="RuleBase" id="RU003694"/>
    </source>
</evidence>
<name>S7U6E8_DESML</name>
<proteinExistence type="inferred from homology"/>
<evidence type="ECO:0000256" key="2">
    <source>
        <dbReference type="ARBA" id="ARBA00022553"/>
    </source>
</evidence>
<dbReference type="SMART" id="SM00825">
    <property type="entry name" value="PKS_KS"/>
    <property type="match status" value="2"/>
</dbReference>
<dbReference type="InterPro" id="IPR016035">
    <property type="entry name" value="Acyl_Trfase/lysoPLipase"/>
</dbReference>
<dbReference type="CDD" id="cd00833">
    <property type="entry name" value="PKS"/>
    <property type="match status" value="2"/>
</dbReference>
<dbReference type="Gene3D" id="3.40.366.10">
    <property type="entry name" value="Malonyl-Coenzyme A Acyl Carrier Protein, domain 2"/>
    <property type="match status" value="2"/>
</dbReference>
<dbReference type="GO" id="GO:0004315">
    <property type="term" value="F:3-oxoacyl-[acyl-carrier-protein] synthase activity"/>
    <property type="evidence" value="ECO:0007669"/>
    <property type="project" value="InterPro"/>
</dbReference>
<dbReference type="PROSITE" id="PS00606">
    <property type="entry name" value="KS3_1"/>
    <property type="match status" value="1"/>
</dbReference>
<dbReference type="PATRIC" id="fig|1121405.3.peg.102"/>
<dbReference type="eggNOG" id="COG3321">
    <property type="taxonomic scope" value="Bacteria"/>
</dbReference>
<dbReference type="InterPro" id="IPR014043">
    <property type="entry name" value="Acyl_transferase_dom"/>
</dbReference>
<reference evidence="8 9" key="1">
    <citation type="journal article" date="2013" name="Genome Announc.">
        <title>Draft genome sequences for three mercury-methylating, sulfate-reducing bacteria.</title>
        <authorList>
            <person name="Brown S.D."/>
            <person name="Hurt R.A.Jr."/>
            <person name="Gilmour C.C."/>
            <person name="Elias D.A."/>
        </authorList>
    </citation>
    <scope>NUCLEOTIDE SEQUENCE [LARGE SCALE GENOMIC DNA]</scope>
    <source>
        <strain evidence="8 9">DSM 2059</strain>
    </source>
</reference>
<gene>
    <name evidence="8" type="ORF">dsmv_0948</name>
</gene>
<dbReference type="InterPro" id="IPR052568">
    <property type="entry name" value="PKS-FAS_Synthase"/>
</dbReference>
<dbReference type="PANTHER" id="PTHR43074:SF1">
    <property type="entry name" value="BETA-KETOACYL SYNTHASE FAMILY PROTEIN-RELATED"/>
    <property type="match status" value="1"/>
</dbReference>
<evidence type="ECO:0000256" key="4">
    <source>
        <dbReference type="ARBA" id="ARBA00023239"/>
    </source>
</evidence>
<dbReference type="Pfam" id="PF02801">
    <property type="entry name" value="Ketoacyl-synt_C"/>
    <property type="match status" value="2"/>
</dbReference>
<accession>S7U6E8</accession>
<keyword evidence="3 5" id="KW-0808">Transferase</keyword>
<feature type="domain" description="Ketosynthase family 3 (KS3)" evidence="7">
    <location>
        <begin position="4"/>
        <end position="452"/>
    </location>
</feature>
<dbReference type="OrthoDB" id="5476655at2"/>
<sequence>MTERTPIAVVGIGGVFPGAVDLDAFWHNIANGLESIRKIPEHRWPVAPAKVVAPIPAPDMALSIRAGIVDAFEPDAEAWGLDPLLAADLDPLYHLVLRAGHAAYSDCGGKASDSARTGVILAAIALPTDAASRIAQEIFGRDLAERCLKETLGNATVPPFRTLNRRQCLAARVTSLPGALLARSLGLGGGSCTLDAACASSIYAVKLACDALESRRMDAVLTGGVSRPDNLYTQIGFSQLRALSPSGRCAPFDAGADGLVVGEGAGMLMLKRLDDAVAQGDRIYAVIRGIGLSNDMRGNLLAPDTEGQLRAMQAAYAAAEWSPSAVDHIECHGAGTPLGDRVELTSLRALWKGTRWSRGICAIGSIKSMIGHLLTAAGAAGMLKTLLAMKHATLPPSLHFTRAADGSPLEGGPFRVQTEAQPWEPREDGQPRRAAVSAFGFGGINGHLLFEEYHPVATARPKPNRSSAVADTPPPEIAIVGMAVHIGPLETLKAFQEAVFRGEPACRKRPTGRFKGADDVAADHLAGQGDHGAYLENFAVNVGAFRIPPKEIPDILTQQLLMLKTASDALEDARISLGGEHPRAGAAIGMEFDMEDTDFHTRWQMIHQEEALRDALRQSLPDLDEASASQWLTALQDALSRPLTATRVVGSLGGIVASRVAREFRFGGPSHVVSCGAASGLRALDIGIRSLQRMETDTFLAGAVELTGDVRNMVIASKIRPFSTGDTVRPFDIDADGTLPGEGAVALVLKRRDQAVADGDRIYAVVKGLGGASADGEDPKAMKAAYARSLRRALNDAGIPAGSVGYVEAHGSGNPDEDRIETEALHEVFNDETNRPAVGSLKSLVGDTGAVSGLASVVKTALSLYHDIIPPLSGFTAPAHEAWLSERFHIPIQPQFWIRDRKDGPRRAAVSSMTTDGNTVHAVLEAVDGSLPEKISVRNDRERQRPLGLEGPGLFVVEGQHPETLLEGLDRLDRHSRNDAATMAASAAAWFRERRPVAPGQPMAAAVVAHTPDALRHWVDECRSAVRSRTPRKIIGSNGVAFFPEPMGPEGRIAYVYPGSGNHYLGMGRGVGVQWPEILREMDRETQALKTQMFPGCYIPFRVSWENGWEAAAHRKIVSDPHHMIFGQVVHGGMMTRLAGRFGLRPDAVIGYSLGESAGLFATEAWPERGEMLRRMQETSLFKTDLAGPCNAARSAWHLPEDQAVDWRVAVVNRRAAEVRDALPRWPLARLLIVNTPSECVIGGNGDHVAGIIRTLNCEAVYLEGVVTVHCDAVVPVAEAYRELHRFPTSPPPDIQYYSCALGRVQAMTEASAAEDILAQAVAGFDFPATIEQAYADGIRLFIEMGPQSSCKRMIGQILQGKPHSAVSICERREDDTLTVLKFLGTLAAERVSLDLEPLYGEAAFSEAPIEIHSPQDRGLGTIQRIVGGGTPKSLPAPPLPIRPSALPEPSGAPSEKSSHRGDGVAGSAAAQRLPLHPPVPERIPHGDVGTKTIQAVEKHPPAPHCFAGAERPPFSRFLAAVTDNIAATAEAHKAFLDFSDALTRNYGKSFAIQVRLLEEMTTVEGDLSSRAQTPREARGTAQVGDPQPAYSREMCMEFAVGSAARVLGPEFAVVDTYPVRVRLPDTPLMLVDRILSIEGRKGGLGSGRIVTEHDVLPDAWYLDGDRAPTCISVEAGQADLFLSAYLGIDLRVKGERAYRLLDAKATFHRGLPRPGEVIRYDIHIDKFVRQGKTYMFFFRFEGFIGAEHLITMRDGCAGFFTEAEVRNSGGIIRQETGTAPQPGSKDFTELVPMVVEQYDDSAVDALRQGDPARCFGTAFNGVTLPAGVRLPGGLMRLVHRVVGLEPGGGRYGLGIIRAEADVRPDDWFLTCHFTDDMVMPGTLMYECCMHTLRIFLQRMGWISENPEARYEPVPGKESILRCRGPVTPATRKVLYEVEIAALGYDPEPYALADAMMYADGRPIVRFENMSMKLSGETRENLTSFWKYRSTGHSVQTVVFTREQLMAFCTGKPSDAFGEPYRIFDRERKLARLPRPPYLFMDRVVKCDPEPWVLKPDGWIEAEYRFSPEDWYFKADRSGILPFCILLEIALQPCGWLAAYMGSALQSDQDLKFRNLGGTAVIHRNVPRGAGLLTMRARLTRSSTAGGMIIEHFDLAVLSDEAPVYTGTTYFGFFTEAALAEQAGIQGAAASAYQPTLEEISCGESHAFSVERPLSPEDTIIDPSPSPALPAKALSMIDAVELWAPDGGPFGLGFIRGVKTVDPGEWFFQAHFYQDPVCPGSLGVESFIQLIKFAAIRRWPNLRGTHRFELLTGQTHQWIYRGQILQTHQRIEVDAVITKVTEGDTPTIQADGFIKVDGLFIYRLDNFGLKLMPID</sequence>
<dbReference type="PANTHER" id="PTHR43074">
    <property type="entry name" value="OMEGA-3 POLYUNSATURATED FATTY ACID SYNTHASE PFAB-RELATED"/>
    <property type="match status" value="1"/>
</dbReference>
<comment type="caution">
    <text evidence="8">The sequence shown here is derived from an EMBL/GenBank/DDBJ whole genome shotgun (WGS) entry which is preliminary data.</text>
</comment>
<dbReference type="STRING" id="897.B2D07_11630"/>
<organism evidence="8 9">
    <name type="scientific">Desulfococcus multivorans DSM 2059</name>
    <dbReference type="NCBI Taxonomy" id="1121405"/>
    <lineage>
        <taxon>Bacteria</taxon>
        <taxon>Pseudomonadati</taxon>
        <taxon>Thermodesulfobacteriota</taxon>
        <taxon>Desulfobacteria</taxon>
        <taxon>Desulfobacterales</taxon>
        <taxon>Desulfococcaceae</taxon>
        <taxon>Desulfococcus</taxon>
    </lineage>
</organism>
<dbReference type="InterPro" id="IPR014031">
    <property type="entry name" value="Ketoacyl_synth_C"/>
</dbReference>
<dbReference type="RefSeq" id="WP_020875139.1">
    <property type="nucleotide sequence ID" value="NZ_ATHJ01000011.1"/>
</dbReference>
<evidence type="ECO:0000256" key="3">
    <source>
        <dbReference type="ARBA" id="ARBA00022679"/>
    </source>
</evidence>
<dbReference type="InterPro" id="IPR001227">
    <property type="entry name" value="Ac_transferase_dom_sf"/>
</dbReference>
<feature type="region of interest" description="Disordered" evidence="6">
    <location>
        <begin position="1566"/>
        <end position="1587"/>
    </location>
</feature>
<protein>
    <submittedName>
        <fullName evidence="8">Beta-ketoacyl synthase</fullName>
    </submittedName>
</protein>
<dbReference type="GO" id="GO:0006633">
    <property type="term" value="P:fatty acid biosynthetic process"/>
    <property type="evidence" value="ECO:0007669"/>
    <property type="project" value="InterPro"/>
</dbReference>
<dbReference type="Gene3D" id="3.10.129.10">
    <property type="entry name" value="Hotdog Thioesterase"/>
    <property type="match status" value="4"/>
</dbReference>
<dbReference type="PROSITE" id="PS52004">
    <property type="entry name" value="KS3_2"/>
    <property type="match status" value="2"/>
</dbReference>
<comment type="similarity">
    <text evidence="5">Belongs to the thiolase-like superfamily. Beta-ketoacyl-ACP synthases family.</text>
</comment>
<dbReference type="SMART" id="SM00827">
    <property type="entry name" value="PKS_AT"/>
    <property type="match status" value="1"/>
</dbReference>
<dbReference type="Gene3D" id="3.30.70.3290">
    <property type="match status" value="1"/>
</dbReference>
<dbReference type="InterPro" id="IPR013114">
    <property type="entry name" value="FabA_FabZ"/>
</dbReference>
<keyword evidence="9" id="KW-1185">Reference proteome</keyword>
<dbReference type="GO" id="GO:0016829">
    <property type="term" value="F:lyase activity"/>
    <property type="evidence" value="ECO:0007669"/>
    <property type="project" value="UniProtKB-KW"/>
</dbReference>
<dbReference type="EMBL" id="ATHJ01000011">
    <property type="protein sequence ID" value="EPR44912.1"/>
    <property type="molecule type" value="Genomic_DNA"/>
</dbReference>
<evidence type="ECO:0000313" key="9">
    <source>
        <dbReference type="Proteomes" id="UP000014977"/>
    </source>
</evidence>
<dbReference type="SUPFAM" id="SSF52151">
    <property type="entry name" value="FabD/lysophospholipase-like"/>
    <property type="match status" value="1"/>
</dbReference>